<sequence>MTLSDNINVKVDLDIVCKCSFLKPEPRMSWRQPLTVPQMLNPVDKGFRLTEQLHGDFEDWRVVDKPLQ</sequence>
<dbReference type="AlphaFoldDB" id="A0AAD9JIK0"/>
<gene>
    <name evidence="1" type="ORF">LSH36_308g02007</name>
</gene>
<evidence type="ECO:0000313" key="1">
    <source>
        <dbReference type="EMBL" id="KAK2153080.1"/>
    </source>
</evidence>
<accession>A0AAD9JIK0</accession>
<dbReference type="EMBL" id="JAODUP010000308">
    <property type="protein sequence ID" value="KAK2153080.1"/>
    <property type="molecule type" value="Genomic_DNA"/>
</dbReference>
<name>A0AAD9JIK0_9ANNE</name>
<dbReference type="Proteomes" id="UP001208570">
    <property type="component" value="Unassembled WGS sequence"/>
</dbReference>
<keyword evidence="2" id="KW-1185">Reference proteome</keyword>
<organism evidence="1 2">
    <name type="scientific">Paralvinella palmiformis</name>
    <dbReference type="NCBI Taxonomy" id="53620"/>
    <lineage>
        <taxon>Eukaryota</taxon>
        <taxon>Metazoa</taxon>
        <taxon>Spiralia</taxon>
        <taxon>Lophotrochozoa</taxon>
        <taxon>Annelida</taxon>
        <taxon>Polychaeta</taxon>
        <taxon>Sedentaria</taxon>
        <taxon>Canalipalpata</taxon>
        <taxon>Terebellida</taxon>
        <taxon>Terebelliformia</taxon>
        <taxon>Alvinellidae</taxon>
        <taxon>Paralvinella</taxon>
    </lineage>
</organism>
<comment type="caution">
    <text evidence="1">The sequence shown here is derived from an EMBL/GenBank/DDBJ whole genome shotgun (WGS) entry which is preliminary data.</text>
</comment>
<protein>
    <submittedName>
        <fullName evidence="1">Uncharacterized protein</fullName>
    </submittedName>
</protein>
<reference evidence="1" key="1">
    <citation type="journal article" date="2023" name="Mol. Biol. Evol.">
        <title>Third-Generation Sequencing Reveals the Adaptive Role of the Epigenome in Three Deep-Sea Polychaetes.</title>
        <authorList>
            <person name="Perez M."/>
            <person name="Aroh O."/>
            <person name="Sun Y."/>
            <person name="Lan Y."/>
            <person name="Juniper S.K."/>
            <person name="Young C.R."/>
            <person name="Angers B."/>
            <person name="Qian P.Y."/>
        </authorList>
    </citation>
    <scope>NUCLEOTIDE SEQUENCE</scope>
    <source>
        <strain evidence="1">P08H-3</strain>
    </source>
</reference>
<evidence type="ECO:0000313" key="2">
    <source>
        <dbReference type="Proteomes" id="UP001208570"/>
    </source>
</evidence>
<proteinExistence type="predicted"/>